<dbReference type="AlphaFoldDB" id="A0A2R8AWF6"/>
<evidence type="ECO:0000313" key="2">
    <source>
        <dbReference type="EMBL" id="SPF80381.1"/>
    </source>
</evidence>
<dbReference type="OrthoDB" id="7853508at2"/>
<dbReference type="PROSITE" id="PS51257">
    <property type="entry name" value="PROKAR_LIPOPROTEIN"/>
    <property type="match status" value="1"/>
</dbReference>
<gene>
    <name evidence="2" type="ORF">PRI8871_02186</name>
</gene>
<accession>A0A2R8AWF6</accession>
<sequence length="235" mass="23766">MNISKHVLAIPAVFGCFALSACGGGGGGSAPVARTVTTPVYATQSKFVLPTGTGAIYAGLSSVEGGSVIDIEGDGYAYQIGKNPDDAFVAVAGTVVDSSNANGKLPAVAKTGTASYTGSYKLVHLNRDSADDATGVIKENGGAFTLTADLAAGTFTGRSTENTQISATETKNVLYSQGTFTDGVMEGMVRYRQTDKVNIRADMAGVIGANKALGAFQGGDDDIDAIAGGFNLLAD</sequence>
<keyword evidence="1" id="KW-0732">Signal</keyword>
<dbReference type="Proteomes" id="UP000244904">
    <property type="component" value="Unassembled WGS sequence"/>
</dbReference>
<keyword evidence="3" id="KW-1185">Reference proteome</keyword>
<dbReference type="EMBL" id="OMOJ01000004">
    <property type="protein sequence ID" value="SPF80381.1"/>
    <property type="molecule type" value="Genomic_DNA"/>
</dbReference>
<evidence type="ECO:0000313" key="3">
    <source>
        <dbReference type="Proteomes" id="UP000244904"/>
    </source>
</evidence>
<dbReference type="RefSeq" id="WP_108886249.1">
    <property type="nucleotide sequence ID" value="NZ_OMOJ01000004.1"/>
</dbReference>
<feature type="signal peptide" evidence="1">
    <location>
        <begin position="1"/>
        <end position="23"/>
    </location>
</feature>
<organism evidence="2 3">
    <name type="scientific">Pseudoprimorskyibacter insulae</name>
    <dbReference type="NCBI Taxonomy" id="1695997"/>
    <lineage>
        <taxon>Bacteria</taxon>
        <taxon>Pseudomonadati</taxon>
        <taxon>Pseudomonadota</taxon>
        <taxon>Alphaproteobacteria</taxon>
        <taxon>Rhodobacterales</taxon>
        <taxon>Paracoccaceae</taxon>
        <taxon>Pseudoprimorskyibacter</taxon>
    </lineage>
</organism>
<evidence type="ECO:0000256" key="1">
    <source>
        <dbReference type="SAM" id="SignalP"/>
    </source>
</evidence>
<name>A0A2R8AWF6_9RHOB</name>
<feature type="chain" id="PRO_5015333499" description="Transferrin-binding protein B C-lobe/N-lobe beta barrel domain-containing protein" evidence="1">
    <location>
        <begin position="24"/>
        <end position="235"/>
    </location>
</feature>
<protein>
    <recommendedName>
        <fullName evidence="4">Transferrin-binding protein B C-lobe/N-lobe beta barrel domain-containing protein</fullName>
    </recommendedName>
</protein>
<evidence type="ECO:0008006" key="4">
    <source>
        <dbReference type="Google" id="ProtNLM"/>
    </source>
</evidence>
<reference evidence="3" key="1">
    <citation type="submission" date="2018-03" db="EMBL/GenBank/DDBJ databases">
        <authorList>
            <person name="Rodrigo-Torres L."/>
            <person name="Arahal R. D."/>
            <person name="Lucena T."/>
        </authorList>
    </citation>
    <scope>NUCLEOTIDE SEQUENCE [LARGE SCALE GENOMIC DNA]</scope>
    <source>
        <strain evidence="3">CECT 8871</strain>
    </source>
</reference>
<proteinExistence type="predicted"/>